<dbReference type="RefSeq" id="WP_008275082.1">
    <property type="nucleotide sequence ID" value="NZ_AAXW01000011.1"/>
</dbReference>
<evidence type="ECO:0000313" key="4">
    <source>
        <dbReference type="EMBL" id="EAZ91762.1"/>
    </source>
</evidence>
<dbReference type="AlphaFoldDB" id="A3INW0"/>
<evidence type="ECO:0000313" key="5">
    <source>
        <dbReference type="Proteomes" id="UP000003781"/>
    </source>
</evidence>
<keyword evidence="2" id="KW-1133">Transmembrane helix</keyword>
<dbReference type="InterPro" id="IPR000727">
    <property type="entry name" value="T_SNARE_dom"/>
</dbReference>
<dbReference type="Gene3D" id="1.20.5.1070">
    <property type="entry name" value="Head and neck region of the ectodomain of NDV fusion glycoprotein"/>
    <property type="match status" value="1"/>
</dbReference>
<evidence type="ECO:0000259" key="3">
    <source>
        <dbReference type="PROSITE" id="PS50192"/>
    </source>
</evidence>
<keyword evidence="5" id="KW-1185">Reference proteome</keyword>
<keyword evidence="2" id="KW-0472">Membrane</keyword>
<dbReference type="eggNOG" id="COG2825">
    <property type="taxonomic scope" value="Bacteria"/>
</dbReference>
<dbReference type="Proteomes" id="UP000003781">
    <property type="component" value="Unassembled WGS sequence"/>
</dbReference>
<organism evidence="4 5">
    <name type="scientific">Crocosphaera chwakensis CCY0110</name>
    <dbReference type="NCBI Taxonomy" id="391612"/>
    <lineage>
        <taxon>Bacteria</taxon>
        <taxon>Bacillati</taxon>
        <taxon>Cyanobacteriota</taxon>
        <taxon>Cyanophyceae</taxon>
        <taxon>Oscillatoriophycideae</taxon>
        <taxon>Chroococcales</taxon>
        <taxon>Aphanothecaceae</taxon>
        <taxon>Crocosphaera</taxon>
        <taxon>Crocosphaera chwakensis</taxon>
    </lineage>
</organism>
<reference evidence="4 5" key="1">
    <citation type="submission" date="2007-03" db="EMBL/GenBank/DDBJ databases">
        <authorList>
            <person name="Stal L."/>
            <person name="Ferriera S."/>
            <person name="Johnson J."/>
            <person name="Kravitz S."/>
            <person name="Beeson K."/>
            <person name="Sutton G."/>
            <person name="Rogers Y.-H."/>
            <person name="Friedman R."/>
            <person name="Frazier M."/>
            <person name="Venter J.C."/>
        </authorList>
    </citation>
    <scope>NUCLEOTIDE SEQUENCE [LARGE SCALE GENOMIC DNA]</scope>
    <source>
        <strain evidence="4 5">CCY0110</strain>
    </source>
</reference>
<dbReference type="PROSITE" id="PS50192">
    <property type="entry name" value="T_SNARE"/>
    <property type="match status" value="1"/>
</dbReference>
<comment type="caution">
    <text evidence="4">The sequence shown here is derived from an EMBL/GenBank/DDBJ whole genome shotgun (WGS) entry which is preliminary data.</text>
</comment>
<evidence type="ECO:0000256" key="1">
    <source>
        <dbReference type="SAM" id="Coils"/>
    </source>
</evidence>
<name>A3INW0_9CHRO</name>
<evidence type="ECO:0000256" key="2">
    <source>
        <dbReference type="SAM" id="Phobius"/>
    </source>
</evidence>
<keyword evidence="2" id="KW-0812">Transmembrane</keyword>
<sequence>MNEPITVPYDLADILKELKQDIKDVNTKLDKQSDKLNTIDVKLAKIETEIKGMDKRLERVENTQDTLVKEVSDLKGVRSLILPLVVGGISAVIGGIVTAVFRLPSLLLKP</sequence>
<dbReference type="OrthoDB" id="471184at2"/>
<dbReference type="EMBL" id="AAXW01000011">
    <property type="protein sequence ID" value="EAZ91762.1"/>
    <property type="molecule type" value="Genomic_DNA"/>
</dbReference>
<proteinExistence type="predicted"/>
<gene>
    <name evidence="4" type="ORF">CY0110_07374</name>
</gene>
<feature type="transmembrane region" description="Helical" evidence="2">
    <location>
        <begin position="80"/>
        <end position="101"/>
    </location>
</feature>
<protein>
    <recommendedName>
        <fullName evidence="3">t-SNARE coiled-coil homology domain-containing protein</fullName>
    </recommendedName>
</protein>
<feature type="coiled-coil region" evidence="1">
    <location>
        <begin position="15"/>
        <end position="70"/>
    </location>
</feature>
<keyword evidence="1" id="KW-0175">Coiled coil</keyword>
<feature type="domain" description="T-SNARE coiled-coil homology" evidence="3">
    <location>
        <begin position="11"/>
        <end position="60"/>
    </location>
</feature>
<accession>A3INW0</accession>